<keyword evidence="1" id="KW-1133">Transmembrane helix</keyword>
<feature type="transmembrane region" description="Helical" evidence="1">
    <location>
        <begin position="138"/>
        <end position="160"/>
    </location>
</feature>
<dbReference type="AlphaFoldDB" id="M8DDS8"/>
<dbReference type="GeneID" id="89498392"/>
<feature type="transmembrane region" description="Helical" evidence="1">
    <location>
        <begin position="210"/>
        <end position="232"/>
    </location>
</feature>
<keyword evidence="3" id="KW-1185">Reference proteome</keyword>
<gene>
    <name evidence="2" type="ORF">I532_16498</name>
</gene>
<name>M8DDS8_9BACL</name>
<organism evidence="2 3">
    <name type="scientific">Brevibacillus borstelensis AK1</name>
    <dbReference type="NCBI Taxonomy" id="1300222"/>
    <lineage>
        <taxon>Bacteria</taxon>
        <taxon>Bacillati</taxon>
        <taxon>Bacillota</taxon>
        <taxon>Bacilli</taxon>
        <taxon>Bacillales</taxon>
        <taxon>Paenibacillaceae</taxon>
        <taxon>Brevibacillus</taxon>
    </lineage>
</organism>
<dbReference type="Proteomes" id="UP000012081">
    <property type="component" value="Unassembled WGS sequence"/>
</dbReference>
<protein>
    <submittedName>
        <fullName evidence="2">Permease</fullName>
    </submittedName>
</protein>
<dbReference type="Pfam" id="PF12730">
    <property type="entry name" value="ABC2_membrane_4"/>
    <property type="match status" value="1"/>
</dbReference>
<dbReference type="CDD" id="cd21809">
    <property type="entry name" value="ABC-2_lan_permease-like"/>
    <property type="match status" value="1"/>
</dbReference>
<feature type="transmembrane region" description="Helical" evidence="1">
    <location>
        <begin position="172"/>
        <end position="190"/>
    </location>
</feature>
<evidence type="ECO:0000313" key="3">
    <source>
        <dbReference type="Proteomes" id="UP000012081"/>
    </source>
</evidence>
<dbReference type="EMBL" id="APBN01000007">
    <property type="protein sequence ID" value="EMT51542.1"/>
    <property type="molecule type" value="Genomic_DNA"/>
</dbReference>
<keyword evidence="1" id="KW-0812">Transmembrane</keyword>
<dbReference type="RefSeq" id="WP_003389576.1">
    <property type="nucleotide sequence ID" value="NZ_APBN01000007.1"/>
</dbReference>
<feature type="transmembrane region" description="Helical" evidence="1">
    <location>
        <begin position="103"/>
        <end position="132"/>
    </location>
</feature>
<accession>M8DDS8</accession>
<dbReference type="OrthoDB" id="3190532at2"/>
<feature type="transmembrane region" description="Helical" evidence="1">
    <location>
        <begin position="63"/>
        <end position="82"/>
    </location>
</feature>
<evidence type="ECO:0000256" key="1">
    <source>
        <dbReference type="SAM" id="Phobius"/>
    </source>
</evidence>
<comment type="caution">
    <text evidence="2">The sequence shown here is derived from an EMBL/GenBank/DDBJ whole genome shotgun (WGS) entry which is preliminary data.</text>
</comment>
<dbReference type="PATRIC" id="fig|1300222.3.peg.3450"/>
<keyword evidence="1" id="KW-0472">Membrane</keyword>
<proteinExistence type="predicted"/>
<sequence length="237" mass="26030">MMRGVMASEWLKIRRKGIWLLIALGPLGVVGLQALNFFLRYDYLTKRYADDLWGAVIGNVHQLSVPTLLMGIAIVASMIAGIEHQTNAWKQTLALPVSKWCVFACKFTLLCTLLVCACTLLAAGTVVLGIALGYGTDIPLVTLLVKSYLPFLAAMPFAALQTWLSITIKNQAIPLTTGVLFSVLCLFGTAVGDWVPLKWLYLENQWNEPFYSAGPGLLLGLVIYVIGLIHFIRKDVS</sequence>
<reference evidence="2 3" key="1">
    <citation type="submission" date="2013-03" db="EMBL/GenBank/DDBJ databases">
        <title>Assembly of a new bacterial strain Brevibacillus borstelensis AK1.</title>
        <authorList>
            <person name="Rajan I."/>
            <person name="PoliReddy D."/>
            <person name="Sugumar T."/>
            <person name="Rathinam K."/>
            <person name="Alqarawi S."/>
            <person name="Khalil A.B."/>
            <person name="Sivakumar N."/>
        </authorList>
    </citation>
    <scope>NUCLEOTIDE SEQUENCE [LARGE SCALE GENOMIC DNA]</scope>
    <source>
        <strain evidence="2 3">AK1</strain>
    </source>
</reference>
<evidence type="ECO:0000313" key="2">
    <source>
        <dbReference type="EMBL" id="EMT51542.1"/>
    </source>
</evidence>
<dbReference type="STRING" id="1300222.I532_16498"/>